<proteinExistence type="predicted"/>
<evidence type="ECO:0000313" key="1">
    <source>
        <dbReference type="EMBL" id="KHD86082.1"/>
    </source>
</evidence>
<accession>A0A0A6Y1A2</accession>
<comment type="caution">
    <text evidence="1">The sequence shown here is derived from an EMBL/GenBank/DDBJ whole genome shotgun (WGS) entry which is preliminary data.</text>
</comment>
<dbReference type="Proteomes" id="UP000030588">
    <property type="component" value="Unassembled WGS sequence"/>
</dbReference>
<dbReference type="STRING" id="363870.NG54_05590"/>
<dbReference type="EMBL" id="JRUN01000011">
    <property type="protein sequence ID" value="KHD86082.1"/>
    <property type="molecule type" value="Genomic_DNA"/>
</dbReference>
<name>A0A0A6Y1A2_9BACI</name>
<evidence type="ECO:0000313" key="2">
    <source>
        <dbReference type="Proteomes" id="UP000030588"/>
    </source>
</evidence>
<gene>
    <name evidence="1" type="ORF">NG54_05590</name>
</gene>
<sequence>MLLINILSIEGNYRYEKGLINFTAFLLSFGILTGTTVVTEPLHASAATKHYSLKITSSTLNVRHGQYASVTVKGAPKSKGQISVYYKSGRSKAAGLQAKKSTSKGYITWKWKVGTRTTPGTYNVYISLGGKKITAHLHVR</sequence>
<reference evidence="1 2" key="1">
    <citation type="submission" date="2014-10" db="EMBL/GenBank/DDBJ databases">
        <title>Draft genome of phytase producing Bacillus ginsengihumi strain M2.11.</title>
        <authorList>
            <person name="Toymentseva A."/>
            <person name="Boulygina E.A."/>
            <person name="Kazakov S.V."/>
            <person name="Kayumov I."/>
            <person name="Suleimanova A.D."/>
            <person name="Mardanova A.M."/>
            <person name="Maria S.N."/>
            <person name="Sergey M.Y."/>
            <person name="Sharipova M.R."/>
        </authorList>
    </citation>
    <scope>NUCLEOTIDE SEQUENCE [LARGE SCALE GENOMIC DNA]</scope>
    <source>
        <strain evidence="1 2">M2.11</strain>
    </source>
</reference>
<dbReference type="AlphaFoldDB" id="A0A0A6Y1A2"/>
<organism evidence="1 2">
    <name type="scientific">Heyndrickxia ginsengihumi</name>
    <dbReference type="NCBI Taxonomy" id="363870"/>
    <lineage>
        <taxon>Bacteria</taxon>
        <taxon>Bacillati</taxon>
        <taxon>Bacillota</taxon>
        <taxon>Bacilli</taxon>
        <taxon>Bacillales</taxon>
        <taxon>Bacillaceae</taxon>
        <taxon>Heyndrickxia</taxon>
    </lineage>
</organism>
<protein>
    <submittedName>
        <fullName evidence="1">Uncharacterized protein</fullName>
    </submittedName>
</protein>